<accession>A0ABV7KVV6</accession>
<organism evidence="2 3">
    <name type="scientific">Marinibaculum pumilum</name>
    <dbReference type="NCBI Taxonomy" id="1766165"/>
    <lineage>
        <taxon>Bacteria</taxon>
        <taxon>Pseudomonadati</taxon>
        <taxon>Pseudomonadota</taxon>
        <taxon>Alphaproteobacteria</taxon>
        <taxon>Rhodospirillales</taxon>
        <taxon>Rhodospirillaceae</taxon>
        <taxon>Marinibaculum</taxon>
    </lineage>
</organism>
<comment type="caution">
    <text evidence="2">The sequence shown here is derived from an EMBL/GenBank/DDBJ whole genome shotgun (WGS) entry which is preliminary data.</text>
</comment>
<sequence>MSMLTAPPAAANIRRRSRRRQWFGHRLPRGHTDAVSPLGSSARKSVLGQMSSAQGNGDGRGQALSRSPKGANLSKIWLTENEQCNGRGEYCSKIKKAMVPRGGLAFSSRINGLRAGETFSQPAE</sequence>
<evidence type="ECO:0000256" key="1">
    <source>
        <dbReference type="SAM" id="MobiDB-lite"/>
    </source>
</evidence>
<dbReference type="Proteomes" id="UP001595528">
    <property type="component" value="Unassembled WGS sequence"/>
</dbReference>
<proteinExistence type="predicted"/>
<keyword evidence="3" id="KW-1185">Reference proteome</keyword>
<dbReference type="EMBL" id="JBHRTR010000011">
    <property type="protein sequence ID" value="MFC3226400.1"/>
    <property type="molecule type" value="Genomic_DNA"/>
</dbReference>
<gene>
    <name evidence="2" type="ORF">ACFOGJ_04120</name>
</gene>
<feature type="region of interest" description="Disordered" evidence="1">
    <location>
        <begin position="1"/>
        <end position="71"/>
    </location>
</feature>
<feature type="compositionally biased region" description="Basic residues" evidence="1">
    <location>
        <begin position="13"/>
        <end position="29"/>
    </location>
</feature>
<name>A0ABV7KVV6_9PROT</name>
<evidence type="ECO:0000313" key="2">
    <source>
        <dbReference type="EMBL" id="MFC3226400.1"/>
    </source>
</evidence>
<feature type="non-terminal residue" evidence="2">
    <location>
        <position position="124"/>
    </location>
</feature>
<evidence type="ECO:0000313" key="3">
    <source>
        <dbReference type="Proteomes" id="UP001595528"/>
    </source>
</evidence>
<dbReference type="RefSeq" id="WP_379898362.1">
    <property type="nucleotide sequence ID" value="NZ_JBHRTR010000011.1"/>
</dbReference>
<feature type="compositionally biased region" description="Polar residues" evidence="1">
    <location>
        <begin position="38"/>
        <end position="55"/>
    </location>
</feature>
<reference evidence="3" key="1">
    <citation type="journal article" date="2019" name="Int. J. Syst. Evol. Microbiol.">
        <title>The Global Catalogue of Microorganisms (GCM) 10K type strain sequencing project: providing services to taxonomists for standard genome sequencing and annotation.</title>
        <authorList>
            <consortium name="The Broad Institute Genomics Platform"/>
            <consortium name="The Broad Institute Genome Sequencing Center for Infectious Disease"/>
            <person name="Wu L."/>
            <person name="Ma J."/>
        </authorList>
    </citation>
    <scope>NUCLEOTIDE SEQUENCE [LARGE SCALE GENOMIC DNA]</scope>
    <source>
        <strain evidence="3">KCTC 42964</strain>
    </source>
</reference>
<protein>
    <submittedName>
        <fullName evidence="2">Uncharacterized protein</fullName>
    </submittedName>
</protein>